<protein>
    <submittedName>
        <fullName evidence="1">Uncharacterized protein</fullName>
    </submittedName>
</protein>
<name>A0ABQ8T464_PERAM</name>
<evidence type="ECO:0000313" key="2">
    <source>
        <dbReference type="Proteomes" id="UP001148838"/>
    </source>
</evidence>
<sequence>MKTIKRQRHVTDLNDFDKNMLRRTVLEFNDRGENPTLSKLRKAMAEKIGFQESLSPFLRILKKLGFTYNRYNDGRRYLMQGQDIAEERAAILTRMHNTRSSGYTNPIFYLDETWEPLV</sequence>
<reference evidence="1 2" key="1">
    <citation type="journal article" date="2022" name="Allergy">
        <title>Genome assembly and annotation of Periplaneta americana reveal a comprehensive cockroach allergen profile.</title>
        <authorList>
            <person name="Wang L."/>
            <person name="Xiong Q."/>
            <person name="Saelim N."/>
            <person name="Wang L."/>
            <person name="Nong W."/>
            <person name="Wan A.T."/>
            <person name="Shi M."/>
            <person name="Liu X."/>
            <person name="Cao Q."/>
            <person name="Hui J.H.L."/>
            <person name="Sookrung N."/>
            <person name="Leung T.F."/>
            <person name="Tungtrongchitr A."/>
            <person name="Tsui S.K.W."/>
        </authorList>
    </citation>
    <scope>NUCLEOTIDE SEQUENCE [LARGE SCALE GENOMIC DNA]</scope>
    <source>
        <strain evidence="1">PWHHKU_190912</strain>
    </source>
</reference>
<gene>
    <name evidence="1" type="ORF">ANN_11133</name>
</gene>
<proteinExistence type="predicted"/>
<dbReference type="EMBL" id="JAJSOF020000015">
    <property type="protein sequence ID" value="KAJ4441279.1"/>
    <property type="molecule type" value="Genomic_DNA"/>
</dbReference>
<accession>A0ABQ8T464</accession>
<dbReference type="Proteomes" id="UP001148838">
    <property type="component" value="Unassembled WGS sequence"/>
</dbReference>
<evidence type="ECO:0000313" key="1">
    <source>
        <dbReference type="EMBL" id="KAJ4441279.1"/>
    </source>
</evidence>
<comment type="caution">
    <text evidence="1">The sequence shown here is derived from an EMBL/GenBank/DDBJ whole genome shotgun (WGS) entry which is preliminary data.</text>
</comment>
<organism evidence="1 2">
    <name type="scientific">Periplaneta americana</name>
    <name type="common">American cockroach</name>
    <name type="synonym">Blatta americana</name>
    <dbReference type="NCBI Taxonomy" id="6978"/>
    <lineage>
        <taxon>Eukaryota</taxon>
        <taxon>Metazoa</taxon>
        <taxon>Ecdysozoa</taxon>
        <taxon>Arthropoda</taxon>
        <taxon>Hexapoda</taxon>
        <taxon>Insecta</taxon>
        <taxon>Pterygota</taxon>
        <taxon>Neoptera</taxon>
        <taxon>Polyneoptera</taxon>
        <taxon>Dictyoptera</taxon>
        <taxon>Blattodea</taxon>
        <taxon>Blattoidea</taxon>
        <taxon>Blattidae</taxon>
        <taxon>Blattinae</taxon>
        <taxon>Periplaneta</taxon>
    </lineage>
</organism>
<keyword evidence="2" id="KW-1185">Reference proteome</keyword>